<sequence>MAGGVNLEQDHDNEAGSGSLIRFQLSSPCNKREKRLKTRGQAITRNATISGKSNRNGQNLYNLSMLKCRNGQQYTMKTLQLPQHQNSLVFCFPTSGIRARLDRSDGRNSAAAAAAEDT</sequence>
<proteinExistence type="predicted"/>
<organism evidence="2 3">
    <name type="scientific">Eragrostis curvula</name>
    <name type="common">weeping love grass</name>
    <dbReference type="NCBI Taxonomy" id="38414"/>
    <lineage>
        <taxon>Eukaryota</taxon>
        <taxon>Viridiplantae</taxon>
        <taxon>Streptophyta</taxon>
        <taxon>Embryophyta</taxon>
        <taxon>Tracheophyta</taxon>
        <taxon>Spermatophyta</taxon>
        <taxon>Magnoliopsida</taxon>
        <taxon>Liliopsida</taxon>
        <taxon>Poales</taxon>
        <taxon>Poaceae</taxon>
        <taxon>PACMAD clade</taxon>
        <taxon>Chloridoideae</taxon>
        <taxon>Eragrostideae</taxon>
        <taxon>Eragrostidinae</taxon>
        <taxon>Eragrostis</taxon>
    </lineage>
</organism>
<gene>
    <name evidence="2" type="ORF">EJB05_57865</name>
</gene>
<feature type="non-terminal residue" evidence="2">
    <location>
        <position position="1"/>
    </location>
</feature>
<comment type="caution">
    <text evidence="2">The sequence shown here is derived from an EMBL/GenBank/DDBJ whole genome shotgun (WGS) entry which is preliminary data.</text>
</comment>
<dbReference type="EMBL" id="RWGY01001114">
    <property type="protein sequence ID" value="TVT96899.1"/>
    <property type="molecule type" value="Genomic_DNA"/>
</dbReference>
<feature type="region of interest" description="Disordered" evidence="1">
    <location>
        <begin position="1"/>
        <end position="23"/>
    </location>
</feature>
<dbReference type="Proteomes" id="UP000324897">
    <property type="component" value="Unassembled WGS sequence"/>
</dbReference>
<evidence type="ECO:0000313" key="3">
    <source>
        <dbReference type="Proteomes" id="UP000324897"/>
    </source>
</evidence>
<dbReference type="AlphaFoldDB" id="A0A5J9SCU3"/>
<reference evidence="2 3" key="1">
    <citation type="journal article" date="2019" name="Sci. Rep.">
        <title>A high-quality genome of Eragrostis curvula grass provides insights into Poaceae evolution and supports new strategies to enhance forage quality.</title>
        <authorList>
            <person name="Carballo J."/>
            <person name="Santos B.A.C.M."/>
            <person name="Zappacosta D."/>
            <person name="Garbus I."/>
            <person name="Selva J.P."/>
            <person name="Gallo C.A."/>
            <person name="Diaz A."/>
            <person name="Albertini E."/>
            <person name="Caccamo M."/>
            <person name="Echenique V."/>
        </authorList>
    </citation>
    <scope>NUCLEOTIDE SEQUENCE [LARGE SCALE GENOMIC DNA]</scope>
    <source>
        <strain evidence="3">cv. Victoria</strain>
        <tissue evidence="2">Leaf</tissue>
    </source>
</reference>
<dbReference type="Gramene" id="TVT96899">
    <property type="protein sequence ID" value="TVT96899"/>
    <property type="gene ID" value="EJB05_57865"/>
</dbReference>
<accession>A0A5J9SCU3</accession>
<evidence type="ECO:0000256" key="1">
    <source>
        <dbReference type="SAM" id="MobiDB-lite"/>
    </source>
</evidence>
<protein>
    <submittedName>
        <fullName evidence="2">Uncharacterized protein</fullName>
    </submittedName>
</protein>
<evidence type="ECO:0000313" key="2">
    <source>
        <dbReference type="EMBL" id="TVT96899.1"/>
    </source>
</evidence>
<name>A0A5J9SCU3_9POAL</name>
<keyword evidence="3" id="KW-1185">Reference proteome</keyword>